<feature type="region of interest" description="Disordered" evidence="1">
    <location>
        <begin position="1"/>
        <end position="23"/>
    </location>
</feature>
<comment type="caution">
    <text evidence="2">The sequence shown here is derived from an EMBL/GenBank/DDBJ whole genome shotgun (WGS) entry which is preliminary data.</text>
</comment>
<dbReference type="AlphaFoldDB" id="A0A2P4YGC4"/>
<feature type="compositionally biased region" description="Basic and acidic residues" evidence="1">
    <location>
        <begin position="214"/>
        <end position="228"/>
    </location>
</feature>
<dbReference type="Gene3D" id="3.10.10.10">
    <property type="entry name" value="HIV Type 1 Reverse Transcriptase, subunit A, domain 1"/>
    <property type="match status" value="1"/>
</dbReference>
<protein>
    <submittedName>
        <fullName evidence="2">Polyprotein</fullName>
    </submittedName>
</protein>
<dbReference type="Proteomes" id="UP000237271">
    <property type="component" value="Unassembled WGS sequence"/>
</dbReference>
<organism evidence="2 3">
    <name type="scientific">Phytophthora palmivora</name>
    <dbReference type="NCBI Taxonomy" id="4796"/>
    <lineage>
        <taxon>Eukaryota</taxon>
        <taxon>Sar</taxon>
        <taxon>Stramenopiles</taxon>
        <taxon>Oomycota</taxon>
        <taxon>Peronosporomycetes</taxon>
        <taxon>Peronosporales</taxon>
        <taxon>Peronosporaceae</taxon>
        <taxon>Phytophthora</taxon>
    </lineage>
</organism>
<feature type="compositionally biased region" description="Basic residues" evidence="1">
    <location>
        <begin position="113"/>
        <end position="125"/>
    </location>
</feature>
<gene>
    <name evidence="2" type="ORF">PHPALM_5854</name>
</gene>
<keyword evidence="3" id="KW-1185">Reference proteome</keyword>
<evidence type="ECO:0000313" key="2">
    <source>
        <dbReference type="EMBL" id="POM76862.1"/>
    </source>
</evidence>
<name>A0A2P4YGC4_9STRA</name>
<evidence type="ECO:0000256" key="1">
    <source>
        <dbReference type="SAM" id="MobiDB-lite"/>
    </source>
</evidence>
<reference evidence="2 3" key="1">
    <citation type="journal article" date="2017" name="Genome Biol. Evol.">
        <title>Phytophthora megakarya and P. palmivora, closely related causal agents of cacao black pod rot, underwent increases in genome sizes and gene numbers by different mechanisms.</title>
        <authorList>
            <person name="Ali S.S."/>
            <person name="Shao J."/>
            <person name="Lary D.J."/>
            <person name="Kronmiller B."/>
            <person name="Shen D."/>
            <person name="Strem M.D."/>
            <person name="Amoako-Attah I."/>
            <person name="Akrofi A.Y."/>
            <person name="Begoude B.A."/>
            <person name="Ten Hoopen G.M."/>
            <person name="Coulibaly K."/>
            <person name="Kebe B.I."/>
            <person name="Melnick R.L."/>
            <person name="Guiltinan M.J."/>
            <person name="Tyler B.M."/>
            <person name="Meinhardt L.W."/>
            <person name="Bailey B.A."/>
        </authorList>
    </citation>
    <scope>NUCLEOTIDE SEQUENCE [LARGE SCALE GENOMIC DNA]</scope>
    <source>
        <strain evidence="3">sbr112.9</strain>
    </source>
</reference>
<sequence>MDPDSMTTAAREACDGPSCAACEQTTCTDPELETQDVSDAIEQVLSRSGEQRLPSEVVGVVERGLPRAVEQRFPRVVEGGLSDVVSRRPSANAPDMIEHDLSSSAETEFERPVRRRGRRKPRHPRTLSSDPTESEVRSVLTKSASDTTPCVQDVRVACPPRDAAAIRKLPVLSRKYFLRDLKHGEIDQVCVIAVDDATSTAAVVVNAEAPPSDGRTRPKGTESKSAREARYTAQSLPALEAFGKPVAPLVHEFIDIFPDKVPVVLPPGRGVRHEIDLGPVAKYCVTRQWTLPRDQGRRQAGQVREILSPHSSPTFCEKTATGGWRIVHAFNNLNDATIPAQIPIPRKDIVLDAMSSIQCY</sequence>
<dbReference type="SUPFAM" id="SSF56672">
    <property type="entry name" value="DNA/RNA polymerases"/>
    <property type="match status" value="1"/>
</dbReference>
<accession>A0A2P4YGC4</accession>
<feature type="region of interest" description="Disordered" evidence="1">
    <location>
        <begin position="208"/>
        <end position="228"/>
    </location>
</feature>
<dbReference type="InterPro" id="IPR043502">
    <property type="entry name" value="DNA/RNA_pol_sf"/>
</dbReference>
<feature type="region of interest" description="Disordered" evidence="1">
    <location>
        <begin position="87"/>
        <end position="145"/>
    </location>
</feature>
<dbReference type="EMBL" id="NCKW01003386">
    <property type="protein sequence ID" value="POM76862.1"/>
    <property type="molecule type" value="Genomic_DNA"/>
</dbReference>
<proteinExistence type="predicted"/>
<evidence type="ECO:0000313" key="3">
    <source>
        <dbReference type="Proteomes" id="UP000237271"/>
    </source>
</evidence>